<evidence type="ECO:0000256" key="15">
    <source>
        <dbReference type="ARBA" id="ARBA00081328"/>
    </source>
</evidence>
<dbReference type="InterPro" id="IPR013750">
    <property type="entry name" value="GHMP_kinase_C_dom"/>
</dbReference>
<evidence type="ECO:0000259" key="18">
    <source>
        <dbReference type="Pfam" id="PF08544"/>
    </source>
</evidence>
<dbReference type="GO" id="GO:0010142">
    <property type="term" value="P:farnesyl diphosphate biosynthetic process, mevalonate pathway"/>
    <property type="evidence" value="ECO:0007669"/>
    <property type="project" value="TreeGrafter"/>
</dbReference>
<evidence type="ECO:0000259" key="17">
    <source>
        <dbReference type="Pfam" id="PF00288"/>
    </source>
</evidence>
<evidence type="ECO:0000313" key="21">
    <source>
        <dbReference type="Proteomes" id="UP000572817"/>
    </source>
</evidence>
<dbReference type="InterPro" id="IPR020568">
    <property type="entry name" value="Ribosomal_Su5_D2-typ_SF"/>
</dbReference>
<accession>A0A8H4IUX2</accession>
<dbReference type="Gene3D" id="3.30.230.10">
    <property type="match status" value="1"/>
</dbReference>
<dbReference type="PANTHER" id="PTHR31814:SF2">
    <property type="entry name" value="PHOSPHOMEVALONATE KINASE"/>
    <property type="match status" value="1"/>
</dbReference>
<feature type="compositionally biased region" description="Basic and acidic residues" evidence="16">
    <location>
        <begin position="791"/>
        <end position="801"/>
    </location>
</feature>
<protein>
    <recommendedName>
        <fullName evidence="3">phosphomevalonate kinase</fullName>
        <ecNumber evidence="3">2.7.4.2</ecNumber>
    </recommendedName>
    <alternativeName>
        <fullName evidence="15">Ergosterol biosynthesis protein 8</fullName>
    </alternativeName>
</protein>
<feature type="compositionally biased region" description="Polar residues" evidence="16">
    <location>
        <begin position="607"/>
        <end position="623"/>
    </location>
</feature>
<dbReference type="Proteomes" id="UP000572817">
    <property type="component" value="Unassembled WGS sequence"/>
</dbReference>
<sequence length="815" mass="87425">MVSANPAVAVSAPGKVLLAGGYLVLDRAFNGLVFGLSARIHVLVRPLATGSGVSLSEIIVKSPQFIGATWEYGYRLTELGGGIEVTQLRARATEALHRNPFVETALSYALTYISALTPQRIEPASITILADNDYYSAGPGDVQAPGERFKSFNVPLWEAHKTGLGSSAALVTAFVGAVLSHYLPDNVFSLKTEEGKLRLHNLAQAAHCAAQGKVGSGFDVASAVFGSCLYRRFSPSLLSNHGEPSAAGFANALRNLVDETDPSRKWDTAITKSAIKVPDGIRLVMCDVDCGSQTPGMVKKVLAWREEKADEANALWSQLQKSNEALAAELVALTESKSRDYGKLKGAIAEIRRLIREMSTQSGVPIEPAEQTALLDACSQVAGVIGGVVPGAGGYDAVSLLIEDRPEVVEKLQQLLRGWKVDSTAGGVSIGRVSMLGVREEMEGVRLESAAGAWKRKIGKVALAVERGAARWSPTGDTGPRCRQLRDPGAGLDDVRWAGARELGGRWWHLSELRRFEAWPNMLKAAADPDLPSEPSPSAQVPPYSQRSLNPPPLVIARADLPPRPPTLPVVGPRHPQAMASSPSRRGSRASADAPAQPAAAHEASPENSSVEMSNLAPQSAQEPDTSIPPPASTSTATPQDPANEATDPQQPSSAPALTRSETEAIGPASDTPAAKPDPASGPQVVITLLLTSGARHPYKIDEKYLRKRNVTVEDMDPFNISVYTLKELIWRDWREEWEPRPSSPSSIRLISFGRMLDDKQPLKDCRFQAESPNVVHMTVKPQEVVDEEDAKTAKTGGRDNDDGETTARCRCVIL</sequence>
<feature type="domain" description="GHMP kinase N-terminal" evidence="17">
    <location>
        <begin position="160"/>
        <end position="226"/>
    </location>
</feature>
<dbReference type="Pfam" id="PF00288">
    <property type="entry name" value="GHMP_kinases_N"/>
    <property type="match status" value="1"/>
</dbReference>
<evidence type="ECO:0000256" key="2">
    <source>
        <dbReference type="ARBA" id="ARBA00006495"/>
    </source>
</evidence>
<evidence type="ECO:0000256" key="5">
    <source>
        <dbReference type="ARBA" id="ARBA00022679"/>
    </source>
</evidence>
<reference evidence="20" key="1">
    <citation type="submission" date="2020-04" db="EMBL/GenBank/DDBJ databases">
        <title>Genome Assembly and Annotation of Botryosphaeria dothidea sdau 11-99, a Latent Pathogen of Apple Fruit Ring Rot in China.</title>
        <authorList>
            <person name="Yu C."/>
            <person name="Diao Y."/>
            <person name="Lu Q."/>
            <person name="Zhao J."/>
            <person name="Cui S."/>
            <person name="Peng C."/>
            <person name="He B."/>
            <person name="Liu H."/>
        </authorList>
    </citation>
    <scope>NUCLEOTIDE SEQUENCE [LARGE SCALE GENOMIC DNA]</scope>
    <source>
        <strain evidence="20">Sdau11-99</strain>
    </source>
</reference>
<dbReference type="OrthoDB" id="10262935at2759"/>
<dbReference type="Gene3D" id="3.10.20.90">
    <property type="entry name" value="Phosphatidylinositol 3-kinase Catalytic Subunit, Chain A, domain 1"/>
    <property type="match status" value="1"/>
</dbReference>
<keyword evidence="8" id="KW-0067">ATP-binding</keyword>
<dbReference type="GO" id="GO:0019287">
    <property type="term" value="P:isopentenyl diphosphate biosynthetic process, mevalonate pathway"/>
    <property type="evidence" value="ECO:0007669"/>
    <property type="project" value="UniProtKB-UniPathway"/>
</dbReference>
<dbReference type="UniPathway" id="UPA00057">
    <property type="reaction ID" value="UER00099"/>
</dbReference>
<dbReference type="SUPFAM" id="SSF54236">
    <property type="entry name" value="Ubiquitin-like"/>
    <property type="match status" value="1"/>
</dbReference>
<evidence type="ECO:0000256" key="10">
    <source>
        <dbReference type="ARBA" id="ARBA00023011"/>
    </source>
</evidence>
<proteinExistence type="inferred from homology"/>
<keyword evidence="13" id="KW-0753">Steroid metabolism</keyword>
<dbReference type="InterPro" id="IPR029071">
    <property type="entry name" value="Ubiquitin-like_domsf"/>
</dbReference>
<evidence type="ECO:0000259" key="19">
    <source>
        <dbReference type="Pfam" id="PF13881"/>
    </source>
</evidence>
<feature type="compositionally biased region" description="Low complexity" evidence="16">
    <location>
        <begin position="569"/>
        <end position="603"/>
    </location>
</feature>
<keyword evidence="7 20" id="KW-0418">Kinase</keyword>
<name>A0A8H4IUX2_9PEZI</name>
<evidence type="ECO:0000256" key="6">
    <source>
        <dbReference type="ARBA" id="ARBA00022741"/>
    </source>
</evidence>
<keyword evidence="12" id="KW-1207">Sterol metabolism</keyword>
<comment type="similarity">
    <text evidence="2">Belongs to the GHMP kinase family. Mevalonate kinase subfamily.</text>
</comment>
<comment type="caution">
    <text evidence="20">The sequence shown here is derived from an EMBL/GenBank/DDBJ whole genome shotgun (WGS) entry which is preliminary data.</text>
</comment>
<dbReference type="Pfam" id="PF08544">
    <property type="entry name" value="GHMP_kinases_C"/>
    <property type="match status" value="1"/>
</dbReference>
<feature type="compositionally biased region" description="Polar residues" evidence="16">
    <location>
        <begin position="647"/>
        <end position="656"/>
    </location>
</feature>
<dbReference type="InterPro" id="IPR006204">
    <property type="entry name" value="GHMP_kinase_N_dom"/>
</dbReference>
<dbReference type="InterPro" id="IPR014721">
    <property type="entry name" value="Ribsml_uS5_D2-typ_fold_subgr"/>
</dbReference>
<evidence type="ECO:0000256" key="11">
    <source>
        <dbReference type="ARBA" id="ARBA00023098"/>
    </source>
</evidence>
<evidence type="ECO:0000256" key="1">
    <source>
        <dbReference type="ARBA" id="ARBA00005017"/>
    </source>
</evidence>
<dbReference type="InterPro" id="IPR035102">
    <property type="entry name" value="Phosphomevalonate_kinase"/>
</dbReference>
<feature type="region of interest" description="Disordered" evidence="16">
    <location>
        <begin position="527"/>
        <end position="681"/>
    </location>
</feature>
<dbReference type="Pfam" id="PF13881">
    <property type="entry name" value="Rad60-SLD_2"/>
    <property type="match status" value="1"/>
</dbReference>
<evidence type="ECO:0000256" key="14">
    <source>
        <dbReference type="ARBA" id="ARBA00029326"/>
    </source>
</evidence>
<dbReference type="Gene3D" id="3.30.70.890">
    <property type="entry name" value="GHMP kinase, C-terminal domain"/>
    <property type="match status" value="1"/>
</dbReference>
<dbReference type="PANTHER" id="PTHR31814">
    <property type="match status" value="1"/>
</dbReference>
<keyword evidence="11" id="KW-0443">Lipid metabolism</keyword>
<dbReference type="FunFam" id="3.30.70.890:FF:000018">
    <property type="entry name" value="Phosphomevalonate kinase"/>
    <property type="match status" value="1"/>
</dbReference>
<keyword evidence="9" id="KW-0752">Steroid biosynthesis</keyword>
<dbReference type="GO" id="GO:0005524">
    <property type="term" value="F:ATP binding"/>
    <property type="evidence" value="ECO:0007669"/>
    <property type="project" value="UniProtKB-KW"/>
</dbReference>
<evidence type="ECO:0000256" key="4">
    <source>
        <dbReference type="ARBA" id="ARBA00022516"/>
    </source>
</evidence>
<dbReference type="InterPro" id="IPR039540">
    <property type="entry name" value="UBL3-like_ubiquitin_dom"/>
</dbReference>
<dbReference type="InterPro" id="IPR036554">
    <property type="entry name" value="GHMP_kinase_C_sf"/>
</dbReference>
<keyword evidence="10" id="KW-0756">Sterol biosynthesis</keyword>
<comment type="pathway">
    <text evidence="1">Isoprenoid biosynthesis; isopentenyl diphosphate biosynthesis via mevalonate pathway; isopentenyl diphosphate from (R)-mevalonate: step 2/3.</text>
</comment>
<dbReference type="GO" id="GO:0004631">
    <property type="term" value="F:phosphomevalonate kinase activity"/>
    <property type="evidence" value="ECO:0007669"/>
    <property type="project" value="UniProtKB-EC"/>
</dbReference>
<evidence type="ECO:0000256" key="7">
    <source>
        <dbReference type="ARBA" id="ARBA00022777"/>
    </source>
</evidence>
<dbReference type="AlphaFoldDB" id="A0A8H4IUX2"/>
<keyword evidence="5" id="KW-0808">Transferase</keyword>
<dbReference type="EC" id="2.7.4.2" evidence="3"/>
<gene>
    <name evidence="20" type="ORF">GTA08_BOTSDO04963</name>
</gene>
<comment type="catalytic activity">
    <reaction evidence="14">
        <text>(R)-5-phosphomevalonate + ATP = (R)-5-diphosphomevalonate + ADP</text>
        <dbReference type="Rhea" id="RHEA:16341"/>
        <dbReference type="ChEBI" id="CHEBI:30616"/>
        <dbReference type="ChEBI" id="CHEBI:57557"/>
        <dbReference type="ChEBI" id="CHEBI:58146"/>
        <dbReference type="ChEBI" id="CHEBI:456216"/>
        <dbReference type="EC" id="2.7.4.2"/>
    </reaction>
    <physiologicalReaction direction="left-to-right" evidence="14">
        <dbReference type="Rhea" id="RHEA:16342"/>
    </physiologicalReaction>
</comment>
<feature type="domain" description="GHMP kinase C-terminal" evidence="18">
    <location>
        <begin position="345"/>
        <end position="414"/>
    </location>
</feature>
<keyword evidence="4" id="KW-0444">Lipid biosynthesis</keyword>
<evidence type="ECO:0000313" key="20">
    <source>
        <dbReference type="EMBL" id="KAF4306743.1"/>
    </source>
</evidence>
<dbReference type="SUPFAM" id="SSF55060">
    <property type="entry name" value="GHMP Kinase, C-terminal domain"/>
    <property type="match status" value="1"/>
</dbReference>
<evidence type="ECO:0000256" key="13">
    <source>
        <dbReference type="ARBA" id="ARBA00023221"/>
    </source>
</evidence>
<evidence type="ECO:0000256" key="8">
    <source>
        <dbReference type="ARBA" id="ARBA00022840"/>
    </source>
</evidence>
<keyword evidence="21" id="KW-1185">Reference proteome</keyword>
<evidence type="ECO:0000256" key="16">
    <source>
        <dbReference type="SAM" id="MobiDB-lite"/>
    </source>
</evidence>
<keyword evidence="6" id="KW-0547">Nucleotide-binding</keyword>
<organism evidence="20 21">
    <name type="scientific">Botryosphaeria dothidea</name>
    <dbReference type="NCBI Taxonomy" id="55169"/>
    <lineage>
        <taxon>Eukaryota</taxon>
        <taxon>Fungi</taxon>
        <taxon>Dikarya</taxon>
        <taxon>Ascomycota</taxon>
        <taxon>Pezizomycotina</taxon>
        <taxon>Dothideomycetes</taxon>
        <taxon>Dothideomycetes incertae sedis</taxon>
        <taxon>Botryosphaeriales</taxon>
        <taxon>Botryosphaeriaceae</taxon>
        <taxon>Botryosphaeria</taxon>
    </lineage>
</organism>
<evidence type="ECO:0000256" key="3">
    <source>
        <dbReference type="ARBA" id="ARBA00012958"/>
    </source>
</evidence>
<feature type="compositionally biased region" description="Low complexity" evidence="16">
    <location>
        <begin position="633"/>
        <end position="643"/>
    </location>
</feature>
<feature type="domain" description="UBL3-like ubiquitin" evidence="19">
    <location>
        <begin position="720"/>
        <end position="812"/>
    </location>
</feature>
<feature type="compositionally biased region" description="Polar residues" evidence="16">
    <location>
        <begin position="536"/>
        <end position="549"/>
    </location>
</feature>
<evidence type="ECO:0000256" key="9">
    <source>
        <dbReference type="ARBA" id="ARBA00022955"/>
    </source>
</evidence>
<evidence type="ECO:0000256" key="12">
    <source>
        <dbReference type="ARBA" id="ARBA00023166"/>
    </source>
</evidence>
<feature type="region of interest" description="Disordered" evidence="16">
    <location>
        <begin position="787"/>
        <end position="806"/>
    </location>
</feature>
<dbReference type="GO" id="GO:0006696">
    <property type="term" value="P:ergosterol biosynthetic process"/>
    <property type="evidence" value="ECO:0007669"/>
    <property type="project" value="TreeGrafter"/>
</dbReference>
<dbReference type="SUPFAM" id="SSF54211">
    <property type="entry name" value="Ribosomal protein S5 domain 2-like"/>
    <property type="match status" value="1"/>
</dbReference>
<dbReference type="EMBL" id="WWBZ02000033">
    <property type="protein sequence ID" value="KAF4306743.1"/>
    <property type="molecule type" value="Genomic_DNA"/>
</dbReference>
<dbReference type="GO" id="GO:0005777">
    <property type="term" value="C:peroxisome"/>
    <property type="evidence" value="ECO:0007669"/>
    <property type="project" value="TreeGrafter"/>
</dbReference>